<accession>W9S7C4</accession>
<dbReference type="eggNOG" id="ENOG502SDEI">
    <property type="taxonomic scope" value="Eukaryota"/>
</dbReference>
<dbReference type="Proteomes" id="UP000030645">
    <property type="component" value="Unassembled WGS sequence"/>
</dbReference>
<feature type="compositionally biased region" description="Polar residues" evidence="1">
    <location>
        <begin position="123"/>
        <end position="133"/>
    </location>
</feature>
<reference evidence="3" key="1">
    <citation type="submission" date="2013-01" db="EMBL/GenBank/DDBJ databases">
        <title>Draft Genome Sequence of a Mulberry Tree, Morus notabilis C.K. Schneid.</title>
        <authorList>
            <person name="He N."/>
            <person name="Zhao S."/>
        </authorList>
    </citation>
    <scope>NUCLEOTIDE SEQUENCE</scope>
</reference>
<evidence type="ECO:0000313" key="3">
    <source>
        <dbReference type="Proteomes" id="UP000030645"/>
    </source>
</evidence>
<feature type="compositionally biased region" description="Polar residues" evidence="1">
    <location>
        <begin position="23"/>
        <end position="35"/>
    </location>
</feature>
<protein>
    <submittedName>
        <fullName evidence="2">Uncharacterized protein</fullName>
    </submittedName>
</protein>
<organism evidence="2 3">
    <name type="scientific">Morus notabilis</name>
    <dbReference type="NCBI Taxonomy" id="981085"/>
    <lineage>
        <taxon>Eukaryota</taxon>
        <taxon>Viridiplantae</taxon>
        <taxon>Streptophyta</taxon>
        <taxon>Embryophyta</taxon>
        <taxon>Tracheophyta</taxon>
        <taxon>Spermatophyta</taxon>
        <taxon>Magnoliopsida</taxon>
        <taxon>eudicotyledons</taxon>
        <taxon>Gunneridae</taxon>
        <taxon>Pentapetalae</taxon>
        <taxon>rosids</taxon>
        <taxon>fabids</taxon>
        <taxon>Rosales</taxon>
        <taxon>Moraceae</taxon>
        <taxon>Moreae</taxon>
        <taxon>Morus</taxon>
    </lineage>
</organism>
<feature type="compositionally biased region" description="Low complexity" evidence="1">
    <location>
        <begin position="7"/>
        <end position="22"/>
    </location>
</feature>
<evidence type="ECO:0000256" key="1">
    <source>
        <dbReference type="SAM" id="MobiDB-lite"/>
    </source>
</evidence>
<evidence type="ECO:0000313" key="2">
    <source>
        <dbReference type="EMBL" id="EXC30710.1"/>
    </source>
</evidence>
<dbReference type="EMBL" id="KE346217">
    <property type="protein sequence ID" value="EXC30710.1"/>
    <property type="molecule type" value="Genomic_DNA"/>
</dbReference>
<proteinExistence type="predicted"/>
<dbReference type="AlphaFoldDB" id="W9S7C4"/>
<feature type="region of interest" description="Disordered" evidence="1">
    <location>
        <begin position="108"/>
        <end position="141"/>
    </location>
</feature>
<keyword evidence="3" id="KW-1185">Reference proteome</keyword>
<name>W9S7C4_9ROSA</name>
<gene>
    <name evidence="2" type="ORF">L484_027885</name>
</gene>
<sequence>MAARNVLGPTSQTTLSLPSSASENPDSGDVSQTPTAADYPVSEDPDSTREPKKRRCCPKALEQVEELLIGPNSNPNLFSFSFDTKFSGCSPEITPKFGSFNLVVSNSAQNTRNCKKEAEGKDQTQNPTGSSSETVEETKQD</sequence>
<feature type="region of interest" description="Disordered" evidence="1">
    <location>
        <begin position="1"/>
        <end position="56"/>
    </location>
</feature>